<evidence type="ECO:0000256" key="1">
    <source>
        <dbReference type="SAM" id="MobiDB-lite"/>
    </source>
</evidence>
<dbReference type="EMBL" id="CAMXCT010003279">
    <property type="protein sequence ID" value="CAI4003508.1"/>
    <property type="molecule type" value="Genomic_DNA"/>
</dbReference>
<proteinExistence type="predicted"/>
<dbReference type="EMBL" id="CAMXCT020003279">
    <property type="protein sequence ID" value="CAL1156883.1"/>
    <property type="molecule type" value="Genomic_DNA"/>
</dbReference>
<reference evidence="3" key="2">
    <citation type="submission" date="2024-04" db="EMBL/GenBank/DDBJ databases">
        <authorList>
            <person name="Chen Y."/>
            <person name="Shah S."/>
            <person name="Dougan E. K."/>
            <person name="Thang M."/>
            <person name="Chan C."/>
        </authorList>
    </citation>
    <scope>NUCLEOTIDE SEQUENCE [LARGE SCALE GENOMIC DNA]</scope>
</reference>
<dbReference type="OrthoDB" id="446582at2759"/>
<evidence type="ECO:0000313" key="2">
    <source>
        <dbReference type="EMBL" id="CAI4003508.1"/>
    </source>
</evidence>
<dbReference type="EMBL" id="CAMXCT030003279">
    <property type="protein sequence ID" value="CAL4790820.1"/>
    <property type="molecule type" value="Genomic_DNA"/>
</dbReference>
<dbReference type="Proteomes" id="UP001152797">
    <property type="component" value="Unassembled WGS sequence"/>
</dbReference>
<sequence length="647" mass="72145">MDVQNLYAKWEKSEVLRDRVRKEKKLCLHPSAQSFCEPNRVNAVNNSEVLLPAIDRLKASEGWQLPHLEPLQGEISRFFEKVGVEIDDQQIYMTSIEVKKLLGFVKRRVKRQVTKDQKFHELLLALDPTLQEVIDAYMGSSAGDQDDADDEDPQSQQDYDDFKKWLNKRQPTPQETVEARRAPQVPKQKADVSWVCQLCKEDATKCDCQAKIKELKEKIARKKAEQAFLGYRGSGSAMDNLETMPLEEDIPPSQPRERSELSMISKPMAPSTPEACKAPELPAAPSKVLTRAEQLAAKKKAKSGAAEPEQEDKGNQGNKGATSDDNDSGDDFGCPTGFMKRPAARGRPPKAKATSKAAAKSKAKAEPKPKKKSESKKGKKEKKHKVEEEDEVDGDGDVADDAMDVDGDNGENATQDYKNYDDGDEYQEDAEEVKPKKAKGKGKAKDKSTRKRKNKTTKTTKTDGDAVDDDDGASPDAHPAKRPRSKKPKVAPKDAAAPKRRARKSTPLPASVDDLADETMKGIVLQRLKSVKSMNVEDLKAYLISKKGDVGQDNARLNTDWSKTSSSIRLKHVEGFPTICSFTFKTGTWNSRMAAAYISSWLMASWIDSQPEEVLSNREDPTSYFHKEESKIRFNAAKALEEFHSRS</sequence>
<accession>A0A9P1D6R0</accession>
<feature type="compositionally biased region" description="Basic residues" evidence="1">
    <location>
        <begin position="480"/>
        <end position="490"/>
    </location>
</feature>
<name>A0A9P1D6R0_9DINO</name>
<feature type="region of interest" description="Disordered" evidence="1">
    <location>
        <begin position="245"/>
        <end position="513"/>
    </location>
</feature>
<feature type="compositionally biased region" description="Basic residues" evidence="1">
    <location>
        <begin position="436"/>
        <end position="458"/>
    </location>
</feature>
<feature type="compositionally biased region" description="Acidic residues" evidence="1">
    <location>
        <begin position="422"/>
        <end position="431"/>
    </location>
</feature>
<feature type="compositionally biased region" description="Acidic residues" evidence="1">
    <location>
        <begin position="388"/>
        <end position="409"/>
    </location>
</feature>
<feature type="compositionally biased region" description="Low complexity" evidence="1">
    <location>
        <begin position="351"/>
        <end position="360"/>
    </location>
</feature>
<gene>
    <name evidence="2" type="ORF">C1SCF055_LOCUS29370</name>
</gene>
<comment type="caution">
    <text evidence="2">The sequence shown here is derived from an EMBL/GenBank/DDBJ whole genome shotgun (WGS) entry which is preliminary data.</text>
</comment>
<feature type="compositionally biased region" description="Basic residues" evidence="1">
    <location>
        <begin position="369"/>
        <end position="383"/>
    </location>
</feature>
<keyword evidence="4" id="KW-1185">Reference proteome</keyword>
<dbReference type="AlphaFoldDB" id="A0A9P1D6R0"/>
<organism evidence="2">
    <name type="scientific">Cladocopium goreaui</name>
    <dbReference type="NCBI Taxonomy" id="2562237"/>
    <lineage>
        <taxon>Eukaryota</taxon>
        <taxon>Sar</taxon>
        <taxon>Alveolata</taxon>
        <taxon>Dinophyceae</taxon>
        <taxon>Suessiales</taxon>
        <taxon>Symbiodiniaceae</taxon>
        <taxon>Cladocopium</taxon>
    </lineage>
</organism>
<evidence type="ECO:0000313" key="3">
    <source>
        <dbReference type="EMBL" id="CAL1156883.1"/>
    </source>
</evidence>
<protein>
    <submittedName>
        <fullName evidence="2">Uncharacterized protein</fullName>
    </submittedName>
</protein>
<evidence type="ECO:0000313" key="4">
    <source>
        <dbReference type="Proteomes" id="UP001152797"/>
    </source>
</evidence>
<reference evidence="2" key="1">
    <citation type="submission" date="2022-10" db="EMBL/GenBank/DDBJ databases">
        <authorList>
            <person name="Chen Y."/>
            <person name="Dougan E. K."/>
            <person name="Chan C."/>
            <person name="Rhodes N."/>
            <person name="Thang M."/>
        </authorList>
    </citation>
    <scope>NUCLEOTIDE SEQUENCE</scope>
</reference>